<proteinExistence type="predicted"/>
<evidence type="ECO:0000313" key="2">
    <source>
        <dbReference type="Proteomes" id="UP001637618"/>
    </source>
</evidence>
<name>A0ACC7PKF8_9PSED</name>
<gene>
    <name evidence="1" type="ORF">OOJ96_18070</name>
</gene>
<evidence type="ECO:0000313" key="1">
    <source>
        <dbReference type="EMBL" id="MFO2479314.1"/>
    </source>
</evidence>
<accession>A0ACC7PKF8</accession>
<comment type="caution">
    <text evidence="1">The sequence shown here is derived from an EMBL/GenBank/DDBJ whole genome shotgun (WGS) entry which is preliminary data.</text>
</comment>
<organism evidence="1 2">
    <name type="scientific">Pseudomonas imrae</name>
    <dbReference type="NCBI Taxonomy" id="2992837"/>
    <lineage>
        <taxon>Bacteria</taxon>
        <taxon>Pseudomonadati</taxon>
        <taxon>Pseudomonadota</taxon>
        <taxon>Gammaproteobacteria</taxon>
        <taxon>Pseudomonadales</taxon>
        <taxon>Pseudomonadaceae</taxon>
        <taxon>Pseudomonas</taxon>
    </lineage>
</organism>
<protein>
    <submittedName>
        <fullName evidence="1">Helix-turn-helix domain-containing protein</fullName>
    </submittedName>
</protein>
<reference evidence="1" key="1">
    <citation type="submission" date="2022-11" db="EMBL/GenBank/DDBJ databases">
        <title>Draft genome sequences of strains of Pseudomonas imrae sp. nov.</title>
        <authorList>
            <person name="Salva Serra F."/>
            <person name="Nimje P."/>
            <person name="Moore E.R.B."/>
            <person name="Marathe N.P."/>
        </authorList>
    </citation>
    <scope>NUCLEOTIDE SEQUENCE</scope>
    <source>
        <strain evidence="1">15FMM2</strain>
    </source>
</reference>
<sequence length="357" mass="39381">MEPTFTPQSLLAAAQDTTSLPTFSSSATHTAAQDLAHWQLIASVLFDVGARTPTPFCTSLTVYHFSRFLFCSGYLDAARYRRDTTRLSWCDLDHYLVHLPLQRGLACANGLRVRPWDVVLLDLAQPATFSMAASEGISLLMPRTALSLLLFDAGQLHGLVLRRETAAGMLLARLLSSLAATAPHLGMDEALRLALPLLGMVAACLAKPMAGQTQVQVAGQADLGRRVRLHIERNLHREDLTPAVLAKEVGTSRSQLYRSFKRFGGVRHYLLQRRLRRCLLALCDSTNADRRIGDLAYDHGFVDETHFSRLFRKAFGLSPRAARTALNNGGVSGFCCLVPAKGERPVLDHWVRELIHG</sequence>
<dbReference type="EMBL" id="JAPEQY010000014">
    <property type="protein sequence ID" value="MFO2479314.1"/>
    <property type="molecule type" value="Genomic_DNA"/>
</dbReference>
<dbReference type="Proteomes" id="UP001637618">
    <property type="component" value="Unassembled WGS sequence"/>
</dbReference>
<keyword evidence="2" id="KW-1185">Reference proteome</keyword>